<keyword evidence="5" id="KW-0067">ATP-binding</keyword>
<dbReference type="Gene3D" id="3.90.190.20">
    <property type="entry name" value="Mur ligase, C-terminal domain"/>
    <property type="match status" value="1"/>
</dbReference>
<accession>A0AAN6M6C0</accession>
<dbReference type="PROSITE" id="PS01012">
    <property type="entry name" value="FOLYLPOLYGLU_SYNT_2"/>
    <property type="match status" value="1"/>
</dbReference>
<dbReference type="AlphaFoldDB" id="A0AAN6M6C0"/>
<comment type="similarity">
    <text evidence="1">Belongs to the folylpolyglutamate synthase family.</text>
</comment>
<dbReference type="InterPro" id="IPR018109">
    <property type="entry name" value="Folylpolyglutamate_synth_CS"/>
</dbReference>
<proteinExistence type="inferred from homology"/>
<keyword evidence="3" id="KW-0479">Metal-binding</keyword>
<evidence type="ECO:0000256" key="6">
    <source>
        <dbReference type="ARBA" id="ARBA00022842"/>
    </source>
</evidence>
<evidence type="ECO:0000256" key="5">
    <source>
        <dbReference type="ARBA" id="ARBA00022840"/>
    </source>
</evidence>
<dbReference type="GO" id="GO:0005829">
    <property type="term" value="C:cytosol"/>
    <property type="evidence" value="ECO:0007669"/>
    <property type="project" value="TreeGrafter"/>
</dbReference>
<evidence type="ECO:0000313" key="8">
    <source>
        <dbReference type="EMBL" id="KAK3216015.1"/>
    </source>
</evidence>
<feature type="compositionally biased region" description="Basic and acidic residues" evidence="7">
    <location>
        <begin position="659"/>
        <end position="668"/>
    </location>
</feature>
<evidence type="ECO:0000256" key="3">
    <source>
        <dbReference type="ARBA" id="ARBA00022723"/>
    </source>
</evidence>
<dbReference type="GO" id="GO:0004326">
    <property type="term" value="F:tetrahydrofolylpolyglutamate synthase activity"/>
    <property type="evidence" value="ECO:0007669"/>
    <property type="project" value="InterPro"/>
</dbReference>
<dbReference type="SUPFAM" id="SSF53244">
    <property type="entry name" value="MurD-like peptide ligases, peptide-binding domain"/>
    <property type="match status" value="1"/>
</dbReference>
<dbReference type="PANTHER" id="PTHR11136:SF0">
    <property type="entry name" value="DIHYDROFOLATE SYNTHETASE-RELATED"/>
    <property type="match status" value="1"/>
</dbReference>
<evidence type="ECO:0000313" key="9">
    <source>
        <dbReference type="Proteomes" id="UP001280581"/>
    </source>
</evidence>
<dbReference type="Gene3D" id="3.40.1190.10">
    <property type="entry name" value="Mur-like, catalytic domain"/>
    <property type="match status" value="1"/>
</dbReference>
<feature type="region of interest" description="Disordered" evidence="7">
    <location>
        <begin position="58"/>
        <end position="97"/>
    </location>
</feature>
<dbReference type="EMBL" id="WVTA01000002">
    <property type="protein sequence ID" value="KAK3216015.1"/>
    <property type="molecule type" value="Genomic_DNA"/>
</dbReference>
<keyword evidence="9" id="KW-1185">Reference proteome</keyword>
<dbReference type="PANTHER" id="PTHR11136">
    <property type="entry name" value="FOLYLPOLYGLUTAMATE SYNTHASE-RELATED"/>
    <property type="match status" value="1"/>
</dbReference>
<dbReference type="GO" id="GO:0008841">
    <property type="term" value="F:dihydrofolate synthase activity"/>
    <property type="evidence" value="ECO:0007669"/>
    <property type="project" value="TreeGrafter"/>
</dbReference>
<evidence type="ECO:0000256" key="4">
    <source>
        <dbReference type="ARBA" id="ARBA00022741"/>
    </source>
</evidence>
<protein>
    <recommendedName>
        <fullName evidence="10">Mur ligase central domain-containing protein</fullName>
    </recommendedName>
</protein>
<evidence type="ECO:0000256" key="1">
    <source>
        <dbReference type="ARBA" id="ARBA00008276"/>
    </source>
</evidence>
<gene>
    <name evidence="8" type="ORF">GRF29_8g1807308</name>
</gene>
<dbReference type="GO" id="GO:0046872">
    <property type="term" value="F:metal ion binding"/>
    <property type="evidence" value="ECO:0007669"/>
    <property type="project" value="UniProtKB-KW"/>
</dbReference>
<evidence type="ECO:0000256" key="7">
    <source>
        <dbReference type="SAM" id="MobiDB-lite"/>
    </source>
</evidence>
<feature type="compositionally biased region" description="Low complexity" evidence="7">
    <location>
        <begin position="86"/>
        <end position="97"/>
    </location>
</feature>
<reference evidence="8 9" key="1">
    <citation type="submission" date="2021-02" db="EMBL/GenBank/DDBJ databases">
        <title>Genome assembly of Pseudopithomyces chartarum.</title>
        <authorList>
            <person name="Jauregui R."/>
            <person name="Singh J."/>
            <person name="Voisey C."/>
        </authorList>
    </citation>
    <scope>NUCLEOTIDE SEQUENCE [LARGE SCALE GENOMIC DNA]</scope>
    <source>
        <strain evidence="8 9">AGR01</strain>
    </source>
</reference>
<organism evidence="8 9">
    <name type="scientific">Pseudopithomyces chartarum</name>
    <dbReference type="NCBI Taxonomy" id="1892770"/>
    <lineage>
        <taxon>Eukaryota</taxon>
        <taxon>Fungi</taxon>
        <taxon>Dikarya</taxon>
        <taxon>Ascomycota</taxon>
        <taxon>Pezizomycotina</taxon>
        <taxon>Dothideomycetes</taxon>
        <taxon>Pleosporomycetidae</taxon>
        <taxon>Pleosporales</taxon>
        <taxon>Massarineae</taxon>
        <taxon>Didymosphaeriaceae</taxon>
        <taxon>Pseudopithomyces</taxon>
    </lineage>
</organism>
<dbReference type="InterPro" id="IPR001645">
    <property type="entry name" value="Folylpolyglutamate_synth"/>
</dbReference>
<evidence type="ECO:0008006" key="10">
    <source>
        <dbReference type="Google" id="ProtNLM"/>
    </source>
</evidence>
<feature type="region of interest" description="Disordered" evidence="7">
    <location>
        <begin position="620"/>
        <end position="718"/>
    </location>
</feature>
<name>A0AAN6M6C0_9PLEO</name>
<keyword evidence="6" id="KW-0460">Magnesium</keyword>
<dbReference type="Proteomes" id="UP001280581">
    <property type="component" value="Unassembled WGS sequence"/>
</dbReference>
<dbReference type="InterPro" id="IPR036615">
    <property type="entry name" value="Mur_ligase_C_dom_sf"/>
</dbReference>
<dbReference type="NCBIfam" id="TIGR01499">
    <property type="entry name" value="folC"/>
    <property type="match status" value="1"/>
</dbReference>
<dbReference type="GO" id="GO:0005524">
    <property type="term" value="F:ATP binding"/>
    <property type="evidence" value="ECO:0007669"/>
    <property type="project" value="UniProtKB-KW"/>
</dbReference>
<comment type="caution">
    <text evidence="8">The sequence shown here is derived from an EMBL/GenBank/DDBJ whole genome shotgun (WGS) entry which is preliminary data.</text>
</comment>
<feature type="compositionally biased region" description="Polar residues" evidence="7">
    <location>
        <begin position="622"/>
        <end position="633"/>
    </location>
</feature>
<sequence>MCVDSRLQRKHVSRDGRALKDPALCSLARPVRCATLDWTVWGACTPTVCSRGRLARLQPGSGWQPPRPGPQPPQPPPPTWAPPHPRSTTTTTAAAAAKPTATLRIPRALAPYRLAPHRLAPTTHRIAIVHSRPPEPIALPKSADRCVSSFQSTRTLTVHAPAMIQPGLERIARLLHNVQFPWKAVHVAGTNGKGSICAYTSNLLTRRLIKNGRFTSPHVVDRWDCININNEPVSEQDFLRVENHFVRMNEREQINASEFELLTATAFTLFNEKQVDVGIIEVGMGGKLDATNILNNQIVSVISKIAHDHQAFLGDTLDEIALHKAGILRPEIPYLVNPMNDHRVQEVVDRYANEIGAGPRILTDSQELIDTVFKSKAFRKFADELLPFQRDNAVLAFLAYIQVLKSSNLNADLRRAVNMLAKLKNKKTLPGRQELMRVPLVFGQIGKQRVLIDGAHNEDAADALKDFVHGKIRLGTLPPRKQSPIVWVIAMTEGRDPCTVLQRLLRPGDGVIATSFGPVDGMPWIKSMSSEILLNAAQEVCPGIVGLAVPERGAYRALCAAKYLSQHISPRTRFVLTGSLYFVGDFFREHRAGMDADQVGRLASIFATDSEERSRIEEFFGKTSTPLSNSSPSEIRFSMQRPRAPARQRSLSVNNAFERSCDSNKASDSDSDTSANTLHSSHPQVKPVYIRKQQAKSYEQIRLERRNRRSSANDVSGN</sequence>
<keyword evidence="4" id="KW-0547">Nucleotide-binding</keyword>
<dbReference type="InterPro" id="IPR036565">
    <property type="entry name" value="Mur-like_cat_sf"/>
</dbReference>
<keyword evidence="2" id="KW-0436">Ligase</keyword>
<dbReference type="SUPFAM" id="SSF53623">
    <property type="entry name" value="MurD-like peptide ligases, catalytic domain"/>
    <property type="match status" value="1"/>
</dbReference>
<dbReference type="GO" id="GO:0005739">
    <property type="term" value="C:mitochondrion"/>
    <property type="evidence" value="ECO:0007669"/>
    <property type="project" value="TreeGrafter"/>
</dbReference>
<feature type="compositionally biased region" description="Pro residues" evidence="7">
    <location>
        <begin position="65"/>
        <end position="85"/>
    </location>
</feature>
<evidence type="ECO:0000256" key="2">
    <source>
        <dbReference type="ARBA" id="ARBA00022598"/>
    </source>
</evidence>